<accession>A0AC34QKC7</accession>
<evidence type="ECO:0000313" key="2">
    <source>
        <dbReference type="WBParaSite" id="JU765_v2.g17109.t1"/>
    </source>
</evidence>
<reference evidence="2" key="1">
    <citation type="submission" date="2022-11" db="UniProtKB">
        <authorList>
            <consortium name="WormBaseParasite"/>
        </authorList>
    </citation>
    <scope>IDENTIFICATION</scope>
</reference>
<name>A0AC34QKC7_9BILA</name>
<sequence>MFRFWIFLICLNQLILLSPAVDTSYRLWCYTGLKYYIGQEQRQDAEECHAFFGMKNYCYKFVASTPIQEIIKLGCSSVICSGLRNTCTKMEFGGTNGTISYLTIIQGKTQLIELFRITPIPVFILGFVPPLCAAVLSISIALIFHNDQISNYNWQCGRAKFPSLSRIINLPLERIIWQILIFAHVPIRLLELVSTFVRYERLFEPTRNKKVFDFMRWAYLLVGLGELFFLGALSIIGERENTQIHVIMFYIFGFCGIGFFIASTYCHRQTLYYTKPYGKLSYRLKIIFMTCYLICLPVLVTSFLLYWRLCLTFSYDIFAVCEYLGVLFNIGFHGSTFFDVKDKLMLSIRLVEPLEQTIITTNDDSQKNTVL</sequence>
<dbReference type="WBParaSite" id="JU765_v2.g17109.t1">
    <property type="protein sequence ID" value="JU765_v2.g17109.t1"/>
    <property type="gene ID" value="JU765_v2.g17109"/>
</dbReference>
<dbReference type="Proteomes" id="UP000887576">
    <property type="component" value="Unplaced"/>
</dbReference>
<protein>
    <submittedName>
        <fullName evidence="2">Uncharacterized protein</fullName>
    </submittedName>
</protein>
<evidence type="ECO:0000313" key="1">
    <source>
        <dbReference type="Proteomes" id="UP000887576"/>
    </source>
</evidence>
<organism evidence="1 2">
    <name type="scientific">Panagrolaimus sp. JU765</name>
    <dbReference type="NCBI Taxonomy" id="591449"/>
    <lineage>
        <taxon>Eukaryota</taxon>
        <taxon>Metazoa</taxon>
        <taxon>Ecdysozoa</taxon>
        <taxon>Nematoda</taxon>
        <taxon>Chromadorea</taxon>
        <taxon>Rhabditida</taxon>
        <taxon>Tylenchina</taxon>
        <taxon>Panagrolaimomorpha</taxon>
        <taxon>Panagrolaimoidea</taxon>
        <taxon>Panagrolaimidae</taxon>
        <taxon>Panagrolaimus</taxon>
    </lineage>
</organism>
<proteinExistence type="predicted"/>